<dbReference type="Pfam" id="PF09346">
    <property type="entry name" value="SMI1_KNR4"/>
    <property type="match status" value="1"/>
</dbReference>
<dbReference type="EMBL" id="CP029186">
    <property type="protein sequence ID" value="AWH84862.1"/>
    <property type="molecule type" value="Genomic_DNA"/>
</dbReference>
<feature type="domain" description="Knr4/Smi1-like" evidence="1">
    <location>
        <begin position="23"/>
        <end position="146"/>
    </location>
</feature>
<dbReference type="Proteomes" id="UP000244929">
    <property type="component" value="Chromosome"/>
</dbReference>
<protein>
    <recommendedName>
        <fullName evidence="1">Knr4/Smi1-like domain-containing protein</fullName>
    </recommendedName>
</protein>
<organism evidence="2 3">
    <name type="scientific">Flavobacterium album</name>
    <dbReference type="NCBI Taxonomy" id="2175091"/>
    <lineage>
        <taxon>Bacteria</taxon>
        <taxon>Pseudomonadati</taxon>
        <taxon>Bacteroidota</taxon>
        <taxon>Flavobacteriia</taxon>
        <taxon>Flavobacteriales</taxon>
        <taxon>Flavobacteriaceae</taxon>
        <taxon>Flavobacterium</taxon>
    </lineage>
</organism>
<evidence type="ECO:0000313" key="3">
    <source>
        <dbReference type="Proteomes" id="UP000244929"/>
    </source>
</evidence>
<proteinExistence type="predicted"/>
<evidence type="ECO:0000313" key="2">
    <source>
        <dbReference type="EMBL" id="AWH84862.1"/>
    </source>
</evidence>
<dbReference type="Gene3D" id="3.40.1580.10">
    <property type="entry name" value="SMI1/KNR4-like"/>
    <property type="match status" value="1"/>
</dbReference>
<reference evidence="2 3" key="1">
    <citation type="submission" date="2018-04" db="EMBL/GenBank/DDBJ databases">
        <title>Genome sequencing of Flavobacterium sp. HYN0059.</title>
        <authorList>
            <person name="Yi H."/>
            <person name="Baek C."/>
        </authorList>
    </citation>
    <scope>NUCLEOTIDE SEQUENCE [LARGE SCALE GENOMIC DNA]</scope>
    <source>
        <strain evidence="2 3">HYN0059</strain>
    </source>
</reference>
<keyword evidence="3" id="KW-1185">Reference proteome</keyword>
<name>A0A2S1QWT4_9FLAO</name>
<gene>
    <name evidence="2" type="ORF">HYN59_06875</name>
</gene>
<evidence type="ECO:0000259" key="1">
    <source>
        <dbReference type="Pfam" id="PF09346"/>
    </source>
</evidence>
<accession>A0A2S1QWT4</accession>
<dbReference type="SUPFAM" id="SSF160631">
    <property type="entry name" value="SMI1/KNR4-like"/>
    <property type="match status" value="1"/>
</dbReference>
<sequence length="168" mass="19067">MDISYERSFEKLGGIPDAKIDVDSFKDYLKRHSIDLPKDIFDLLADHSGEYFKNDIEITNVELVPTASSGKIGLGSIVNANDIKDIIQIIGYLPDDVFPVMEGSAGDHIVVGIGRSNYGKMYYWYHEANYGEEMTLIFNSFKDFVDNLQQVEDDNDDPREVVGFWLDL</sequence>
<dbReference type="InterPro" id="IPR037883">
    <property type="entry name" value="Knr4/Smi1-like_sf"/>
</dbReference>
<dbReference type="OrthoDB" id="1077337at2"/>
<dbReference type="AlphaFoldDB" id="A0A2S1QWT4"/>
<dbReference type="InterPro" id="IPR018958">
    <property type="entry name" value="Knr4/Smi1-like_dom"/>
</dbReference>
<dbReference type="KEGG" id="falb:HYN59_06875"/>
<dbReference type="RefSeq" id="WP_108777568.1">
    <property type="nucleotide sequence ID" value="NZ_CP029186.1"/>
</dbReference>